<evidence type="ECO:0000313" key="2">
    <source>
        <dbReference type="Proteomes" id="UP001154282"/>
    </source>
</evidence>
<gene>
    <name evidence="1" type="ORF">LITE_LOCUS30027</name>
</gene>
<organism evidence="1 2">
    <name type="scientific">Linum tenue</name>
    <dbReference type="NCBI Taxonomy" id="586396"/>
    <lineage>
        <taxon>Eukaryota</taxon>
        <taxon>Viridiplantae</taxon>
        <taxon>Streptophyta</taxon>
        <taxon>Embryophyta</taxon>
        <taxon>Tracheophyta</taxon>
        <taxon>Spermatophyta</taxon>
        <taxon>Magnoliopsida</taxon>
        <taxon>eudicotyledons</taxon>
        <taxon>Gunneridae</taxon>
        <taxon>Pentapetalae</taxon>
        <taxon>rosids</taxon>
        <taxon>fabids</taxon>
        <taxon>Malpighiales</taxon>
        <taxon>Linaceae</taxon>
        <taxon>Linum</taxon>
    </lineage>
</organism>
<dbReference type="EMBL" id="CAMGYJ010000007">
    <property type="protein sequence ID" value="CAI0449050.1"/>
    <property type="molecule type" value="Genomic_DNA"/>
</dbReference>
<reference evidence="1" key="1">
    <citation type="submission" date="2022-08" db="EMBL/GenBank/DDBJ databases">
        <authorList>
            <person name="Gutierrez-Valencia J."/>
        </authorList>
    </citation>
    <scope>NUCLEOTIDE SEQUENCE</scope>
</reference>
<sequence length="51" mass="5888">MESIAKLRRRRLPRKWSGLQSEVCLATMESIAKLPRRPLPRKGDVACLKKL</sequence>
<name>A0AAV0MRN6_9ROSI</name>
<evidence type="ECO:0000313" key="1">
    <source>
        <dbReference type="EMBL" id="CAI0449050.1"/>
    </source>
</evidence>
<accession>A0AAV0MRN6</accession>
<comment type="caution">
    <text evidence="1">The sequence shown here is derived from an EMBL/GenBank/DDBJ whole genome shotgun (WGS) entry which is preliminary data.</text>
</comment>
<keyword evidence="2" id="KW-1185">Reference proteome</keyword>
<dbReference type="AlphaFoldDB" id="A0AAV0MRN6"/>
<protein>
    <submittedName>
        <fullName evidence="1">Uncharacterized protein</fullName>
    </submittedName>
</protein>
<dbReference type="Proteomes" id="UP001154282">
    <property type="component" value="Unassembled WGS sequence"/>
</dbReference>
<proteinExistence type="predicted"/>